<dbReference type="OrthoDB" id="1885878at2759"/>
<organism evidence="2 3">
    <name type="scientific">Manihot esculenta</name>
    <name type="common">Cassava</name>
    <name type="synonym">Jatropha manihot</name>
    <dbReference type="NCBI Taxonomy" id="3983"/>
    <lineage>
        <taxon>Eukaryota</taxon>
        <taxon>Viridiplantae</taxon>
        <taxon>Streptophyta</taxon>
        <taxon>Embryophyta</taxon>
        <taxon>Tracheophyta</taxon>
        <taxon>Spermatophyta</taxon>
        <taxon>Magnoliopsida</taxon>
        <taxon>eudicotyledons</taxon>
        <taxon>Gunneridae</taxon>
        <taxon>Pentapetalae</taxon>
        <taxon>rosids</taxon>
        <taxon>fabids</taxon>
        <taxon>Malpighiales</taxon>
        <taxon>Euphorbiaceae</taxon>
        <taxon>Crotonoideae</taxon>
        <taxon>Manihoteae</taxon>
        <taxon>Manihot</taxon>
    </lineage>
</organism>
<proteinExistence type="predicted"/>
<keyword evidence="1" id="KW-0472">Membrane</keyword>
<reference evidence="3" key="1">
    <citation type="journal article" date="2016" name="Nat. Biotechnol.">
        <title>Sequencing wild and cultivated cassava and related species reveals extensive interspecific hybridization and genetic diversity.</title>
        <authorList>
            <person name="Bredeson J.V."/>
            <person name="Lyons J.B."/>
            <person name="Prochnik S.E."/>
            <person name="Wu G.A."/>
            <person name="Ha C.M."/>
            <person name="Edsinger-Gonzales E."/>
            <person name="Grimwood J."/>
            <person name="Schmutz J."/>
            <person name="Rabbi I.Y."/>
            <person name="Egesi C."/>
            <person name="Nauluvula P."/>
            <person name="Lebot V."/>
            <person name="Ndunguru J."/>
            <person name="Mkamilo G."/>
            <person name="Bart R.S."/>
            <person name="Setter T.L."/>
            <person name="Gleadow R.M."/>
            <person name="Kulakow P."/>
            <person name="Ferguson M.E."/>
            <person name="Rounsley S."/>
            <person name="Rokhsar D.S."/>
        </authorList>
    </citation>
    <scope>NUCLEOTIDE SEQUENCE [LARGE SCALE GENOMIC DNA]</scope>
    <source>
        <strain evidence="3">cv. AM560-2</strain>
    </source>
</reference>
<dbReference type="AlphaFoldDB" id="A0A2C9VZS5"/>
<dbReference type="STRING" id="3983.A0A2C9VZS5"/>
<keyword evidence="1" id="KW-1133">Transmembrane helix</keyword>
<dbReference type="Proteomes" id="UP000091857">
    <property type="component" value="Chromosome 4"/>
</dbReference>
<dbReference type="Gramene" id="Manes.04G050800.1.v8.1">
    <property type="protein sequence ID" value="Manes.04G050800.1.v8.1.CDS.1"/>
    <property type="gene ID" value="Manes.04G050800.v8.1"/>
</dbReference>
<evidence type="ECO:0000256" key="1">
    <source>
        <dbReference type="SAM" id="Phobius"/>
    </source>
</evidence>
<name>A0A2C9VZS5_MANES</name>
<gene>
    <name evidence="2" type="ORF">MANES_04G050800v8</name>
</gene>
<dbReference type="EMBL" id="CM004390">
    <property type="protein sequence ID" value="OAY52020.1"/>
    <property type="molecule type" value="Genomic_DNA"/>
</dbReference>
<accession>A0A2C9VZS5</accession>
<dbReference type="PANTHER" id="PTHR36743:SF1">
    <property type="entry name" value="OS04G0495300 PROTEIN"/>
    <property type="match status" value="1"/>
</dbReference>
<evidence type="ECO:0000313" key="3">
    <source>
        <dbReference type="Proteomes" id="UP000091857"/>
    </source>
</evidence>
<protein>
    <submittedName>
        <fullName evidence="2">Uncharacterized protein</fullName>
    </submittedName>
</protein>
<sequence>MGISASKRVKRTLANSPEFDSACHSAYTHCLSLTQHAFPGALPYQLPTASDQIYAAVSTTREPRLIIKWVPSPPTRTQIDSALRVVARQQNKKSEEELILGPAQFKEWALVLYAEAVVGNAGKAIITRVPIGAAGIVGIGAVTRSGTDLIGAAIGVYAIGVAISVYLGLSG</sequence>
<dbReference type="PANTHER" id="PTHR36743">
    <property type="entry name" value="OS04G0495300 PROTEIN"/>
    <property type="match status" value="1"/>
</dbReference>
<evidence type="ECO:0000313" key="2">
    <source>
        <dbReference type="EMBL" id="OAY52020.1"/>
    </source>
</evidence>
<dbReference type="OMA" id="KWVPSPP"/>
<feature type="transmembrane region" description="Helical" evidence="1">
    <location>
        <begin position="149"/>
        <end position="169"/>
    </location>
</feature>
<keyword evidence="3" id="KW-1185">Reference proteome</keyword>
<comment type="caution">
    <text evidence="2">The sequence shown here is derived from an EMBL/GenBank/DDBJ whole genome shotgun (WGS) entry which is preliminary data.</text>
</comment>
<keyword evidence="1" id="KW-0812">Transmembrane</keyword>